<protein>
    <submittedName>
        <fullName evidence="2">Uma2 family endonuclease</fullName>
    </submittedName>
</protein>
<evidence type="ECO:0000259" key="1">
    <source>
        <dbReference type="Pfam" id="PF05685"/>
    </source>
</evidence>
<dbReference type="Pfam" id="PF05685">
    <property type="entry name" value="Uma2"/>
    <property type="match status" value="1"/>
</dbReference>
<dbReference type="RefSeq" id="WP_202991418.1">
    <property type="nucleotide sequence ID" value="NZ_JAENHO010000003.1"/>
</dbReference>
<evidence type="ECO:0000313" key="3">
    <source>
        <dbReference type="Proteomes" id="UP000598996"/>
    </source>
</evidence>
<sequence>MDRALKKHYYESAGIPWYLVVDHIALTIDLFELVGTTYEKRSMTHGGEILHLTEPVLVDLDLAALLPD</sequence>
<dbReference type="EMBL" id="JAENHO010000003">
    <property type="protein sequence ID" value="MBL7254914.1"/>
    <property type="molecule type" value="Genomic_DNA"/>
</dbReference>
<comment type="caution">
    <text evidence="2">The sequence shown here is derived from an EMBL/GenBank/DDBJ whole genome shotgun (WGS) entry which is preliminary data.</text>
</comment>
<name>A0ABS1VJS6_9ACTN</name>
<feature type="domain" description="Putative restriction endonuclease" evidence="1">
    <location>
        <begin position="2"/>
        <end position="62"/>
    </location>
</feature>
<organism evidence="2 3">
    <name type="scientific">Paractinoplanes lichenicola</name>
    <dbReference type="NCBI Taxonomy" id="2802976"/>
    <lineage>
        <taxon>Bacteria</taxon>
        <taxon>Bacillati</taxon>
        <taxon>Actinomycetota</taxon>
        <taxon>Actinomycetes</taxon>
        <taxon>Micromonosporales</taxon>
        <taxon>Micromonosporaceae</taxon>
        <taxon>Paractinoplanes</taxon>
    </lineage>
</organism>
<dbReference type="Proteomes" id="UP000598996">
    <property type="component" value="Unassembled WGS sequence"/>
</dbReference>
<keyword evidence="2" id="KW-0255">Endonuclease</keyword>
<keyword evidence="3" id="KW-1185">Reference proteome</keyword>
<accession>A0ABS1VJS6</accession>
<proteinExistence type="predicted"/>
<dbReference type="InterPro" id="IPR008538">
    <property type="entry name" value="Uma2"/>
</dbReference>
<dbReference type="GO" id="GO:0004519">
    <property type="term" value="F:endonuclease activity"/>
    <property type="evidence" value="ECO:0007669"/>
    <property type="project" value="UniProtKB-KW"/>
</dbReference>
<gene>
    <name evidence="2" type="ORF">JKJ07_11380</name>
</gene>
<keyword evidence="2" id="KW-0378">Hydrolase</keyword>
<evidence type="ECO:0000313" key="2">
    <source>
        <dbReference type="EMBL" id="MBL7254914.1"/>
    </source>
</evidence>
<reference evidence="2 3" key="1">
    <citation type="submission" date="2021-01" db="EMBL/GenBank/DDBJ databases">
        <title>Actinoplanes sp. nov. LDG1-01 isolated from lichen.</title>
        <authorList>
            <person name="Saeng-In P."/>
            <person name="Phongsopitanun W."/>
            <person name="Kanchanasin P."/>
            <person name="Yuki M."/>
            <person name="Kudo T."/>
            <person name="Ohkuma M."/>
            <person name="Tanasupawat S."/>
        </authorList>
    </citation>
    <scope>NUCLEOTIDE SEQUENCE [LARGE SCALE GENOMIC DNA]</scope>
    <source>
        <strain evidence="2 3">LDG1-01</strain>
    </source>
</reference>
<keyword evidence="2" id="KW-0540">Nuclease</keyword>